<accession>A0A4P7UL15</accession>
<evidence type="ECO:0000256" key="4">
    <source>
        <dbReference type="ARBA" id="ARBA00023163"/>
    </source>
</evidence>
<dbReference type="Pfam" id="PF00126">
    <property type="entry name" value="HTH_1"/>
    <property type="match status" value="1"/>
</dbReference>
<dbReference type="InterPro" id="IPR000847">
    <property type="entry name" value="LysR_HTH_N"/>
</dbReference>
<reference evidence="6 7" key="1">
    <citation type="submission" date="2019-02" db="EMBL/GenBank/DDBJ databases">
        <title>Complete Genome Sequence of Desulfovibrio desulfuricans IC1, a Sulfonate Utilizing Anaerobe.</title>
        <authorList>
            <person name="Day L.A."/>
            <person name="De Leon K.B."/>
            <person name="Wall J.D."/>
        </authorList>
    </citation>
    <scope>NUCLEOTIDE SEQUENCE [LARGE SCALE GENOMIC DNA]</scope>
    <source>
        <strain evidence="6 7">IC1</strain>
    </source>
</reference>
<dbReference type="GO" id="GO:0003700">
    <property type="term" value="F:DNA-binding transcription factor activity"/>
    <property type="evidence" value="ECO:0007669"/>
    <property type="project" value="InterPro"/>
</dbReference>
<dbReference type="EMBL" id="CP036295">
    <property type="protein sequence ID" value="QCC85538.1"/>
    <property type="molecule type" value="Genomic_DNA"/>
</dbReference>
<dbReference type="Proteomes" id="UP000297065">
    <property type="component" value="Chromosome"/>
</dbReference>
<sequence length="307" mass="33810">MELRDLRTFVTLASLLNFNQTGKVLHAAQSTISMRIKMLEDELDARLFERLGRKVVLTESGLKLLEYARKMLEVEDEARASVSGNAASGTVTIKVPESLECHRLPDVLRAFLRRAPATKVRILPCIAGNVAEDLRRGVTDLAFVFAYEPSTRDINAVFLGTEDLVAVAAPSHPLAGLETVGPQDILKHNLLLAASDCSYRRTFELFLSETAQLPHPSVECHSVAAAISMVCAGLGVTILPQMAVREHLAAGMLRRLPLSGGPFETAVFMLWHKDKWISPCLQEFMTVCRERLMPQQVSPVRGTPAEP</sequence>
<evidence type="ECO:0000256" key="1">
    <source>
        <dbReference type="ARBA" id="ARBA00009437"/>
    </source>
</evidence>
<dbReference type="AlphaFoldDB" id="A0A4P7UL15"/>
<protein>
    <submittedName>
        <fullName evidence="6">LysR family transcriptional regulator</fullName>
    </submittedName>
</protein>
<dbReference type="Pfam" id="PF03466">
    <property type="entry name" value="LysR_substrate"/>
    <property type="match status" value="1"/>
</dbReference>
<dbReference type="GO" id="GO:0000976">
    <property type="term" value="F:transcription cis-regulatory region binding"/>
    <property type="evidence" value="ECO:0007669"/>
    <property type="project" value="TreeGrafter"/>
</dbReference>
<feature type="domain" description="HTH lysR-type" evidence="5">
    <location>
        <begin position="1"/>
        <end position="58"/>
    </location>
</feature>
<dbReference type="InterPro" id="IPR036388">
    <property type="entry name" value="WH-like_DNA-bd_sf"/>
</dbReference>
<dbReference type="CDD" id="cd05466">
    <property type="entry name" value="PBP2_LTTR_substrate"/>
    <property type="match status" value="1"/>
</dbReference>
<evidence type="ECO:0000313" key="7">
    <source>
        <dbReference type="Proteomes" id="UP000297065"/>
    </source>
</evidence>
<name>A0A4P7UL15_DESDE</name>
<proteinExistence type="inferred from homology"/>
<dbReference type="RefSeq" id="WP_136399695.1">
    <property type="nucleotide sequence ID" value="NZ_CP036295.1"/>
</dbReference>
<dbReference type="SUPFAM" id="SSF53850">
    <property type="entry name" value="Periplasmic binding protein-like II"/>
    <property type="match status" value="1"/>
</dbReference>
<dbReference type="InterPro" id="IPR036390">
    <property type="entry name" value="WH_DNA-bd_sf"/>
</dbReference>
<evidence type="ECO:0000256" key="2">
    <source>
        <dbReference type="ARBA" id="ARBA00023015"/>
    </source>
</evidence>
<dbReference type="Gene3D" id="3.40.190.290">
    <property type="match status" value="1"/>
</dbReference>
<dbReference type="PANTHER" id="PTHR30126">
    <property type="entry name" value="HTH-TYPE TRANSCRIPTIONAL REGULATOR"/>
    <property type="match status" value="1"/>
</dbReference>
<comment type="similarity">
    <text evidence="1">Belongs to the LysR transcriptional regulatory family.</text>
</comment>
<dbReference type="Gene3D" id="1.10.10.10">
    <property type="entry name" value="Winged helix-like DNA-binding domain superfamily/Winged helix DNA-binding domain"/>
    <property type="match status" value="1"/>
</dbReference>
<dbReference type="PROSITE" id="PS50931">
    <property type="entry name" value="HTH_LYSR"/>
    <property type="match status" value="1"/>
</dbReference>
<dbReference type="FunFam" id="1.10.10.10:FF:000001">
    <property type="entry name" value="LysR family transcriptional regulator"/>
    <property type="match status" value="1"/>
</dbReference>
<dbReference type="PANTHER" id="PTHR30126:SF40">
    <property type="entry name" value="HTH-TYPE TRANSCRIPTIONAL REGULATOR GLTR"/>
    <property type="match status" value="1"/>
</dbReference>
<evidence type="ECO:0000259" key="5">
    <source>
        <dbReference type="PROSITE" id="PS50931"/>
    </source>
</evidence>
<evidence type="ECO:0000313" key="6">
    <source>
        <dbReference type="EMBL" id="QCC85538.1"/>
    </source>
</evidence>
<keyword evidence="4" id="KW-0804">Transcription</keyword>
<keyword evidence="3" id="KW-0238">DNA-binding</keyword>
<gene>
    <name evidence="6" type="ORF">DDIC_06530</name>
</gene>
<dbReference type="SUPFAM" id="SSF46785">
    <property type="entry name" value="Winged helix' DNA-binding domain"/>
    <property type="match status" value="1"/>
</dbReference>
<dbReference type="OrthoDB" id="5317428at2"/>
<keyword evidence="2" id="KW-0805">Transcription regulation</keyword>
<organism evidence="6 7">
    <name type="scientific">Desulfovibrio desulfuricans</name>
    <dbReference type="NCBI Taxonomy" id="876"/>
    <lineage>
        <taxon>Bacteria</taxon>
        <taxon>Pseudomonadati</taxon>
        <taxon>Thermodesulfobacteriota</taxon>
        <taxon>Desulfovibrionia</taxon>
        <taxon>Desulfovibrionales</taxon>
        <taxon>Desulfovibrionaceae</taxon>
        <taxon>Desulfovibrio</taxon>
    </lineage>
</organism>
<dbReference type="InterPro" id="IPR005119">
    <property type="entry name" value="LysR_subst-bd"/>
</dbReference>
<evidence type="ECO:0000256" key="3">
    <source>
        <dbReference type="ARBA" id="ARBA00023125"/>
    </source>
</evidence>